<keyword evidence="1" id="KW-0812">Transmembrane</keyword>
<feature type="transmembrane region" description="Helical" evidence="1">
    <location>
        <begin position="108"/>
        <end position="128"/>
    </location>
</feature>
<evidence type="ECO:0000313" key="2">
    <source>
        <dbReference type="EMBL" id="XBO46037.1"/>
    </source>
</evidence>
<protein>
    <submittedName>
        <fullName evidence="2">Uncharacterized protein</fullName>
    </submittedName>
</protein>
<feature type="transmembrane region" description="Helical" evidence="1">
    <location>
        <begin position="135"/>
        <end position="153"/>
    </location>
</feature>
<reference evidence="2" key="1">
    <citation type="submission" date="2024-05" db="EMBL/GenBank/DDBJ databases">
        <authorList>
            <person name="Kim S."/>
            <person name="Heo J."/>
            <person name="Choi H."/>
            <person name="Choi Y."/>
            <person name="Kwon S.-W."/>
            <person name="Kim Y."/>
        </authorList>
    </citation>
    <scope>NUCLEOTIDE SEQUENCE</scope>
    <source>
        <strain evidence="2">KACC 23697</strain>
    </source>
</reference>
<proteinExistence type="predicted"/>
<dbReference type="RefSeq" id="WP_406823612.1">
    <property type="nucleotide sequence ID" value="NZ_CP157485.1"/>
</dbReference>
<dbReference type="EMBL" id="CP157485">
    <property type="protein sequence ID" value="XBO46037.1"/>
    <property type="molecule type" value="Genomic_DNA"/>
</dbReference>
<organism evidence="2">
    <name type="scientific">Pedobacter sp. KACC 23697</name>
    <dbReference type="NCBI Taxonomy" id="3149230"/>
    <lineage>
        <taxon>Bacteria</taxon>
        <taxon>Pseudomonadati</taxon>
        <taxon>Bacteroidota</taxon>
        <taxon>Sphingobacteriia</taxon>
        <taxon>Sphingobacteriales</taxon>
        <taxon>Sphingobacteriaceae</taxon>
        <taxon>Pedobacter</taxon>
    </lineage>
</organism>
<gene>
    <name evidence="2" type="ORF">ABEG20_12145</name>
</gene>
<dbReference type="AlphaFoldDB" id="A0AAU7K028"/>
<evidence type="ECO:0000256" key="1">
    <source>
        <dbReference type="SAM" id="Phobius"/>
    </source>
</evidence>
<feature type="transmembrane region" description="Helical" evidence="1">
    <location>
        <begin position="82"/>
        <end position="102"/>
    </location>
</feature>
<keyword evidence="1" id="KW-1133">Transmembrane helix</keyword>
<accession>A0AAU7K028</accession>
<sequence length="212" mass="25493">MFFIYLIFCVLFLFTLNAFGELYYYHNFKIDILKLEELTYFLVSERVFTFMQQVILVFLVPFFLCLIFILCSWMKDKFSKQLFLWLFLLIGFTPYLLFYPYIVEYRFAGLILALVCLILAVVFWLVVFHIRSFELHYIGIHLLLIIFALTAFFDITKIDRQVNMRYYSELGETLPSGGIENVRYNKFIYVGSTDFFNLYYNLSENRGEVVRK</sequence>
<name>A0AAU7K028_9SPHI</name>
<keyword evidence="1" id="KW-0472">Membrane</keyword>
<feature type="transmembrane region" description="Helical" evidence="1">
    <location>
        <begin position="50"/>
        <end position="70"/>
    </location>
</feature>